<keyword evidence="2" id="KW-0479">Metal-binding</keyword>
<keyword evidence="2" id="KW-0862">Zinc</keyword>
<name>A0ABD3GIA1_9MARC</name>
<dbReference type="InterPro" id="IPR035979">
    <property type="entry name" value="RBD_domain_sf"/>
</dbReference>
<dbReference type="PANTHER" id="PTHR23236:SF108">
    <property type="entry name" value="OS03G0123200 PROTEIN"/>
    <property type="match status" value="1"/>
</dbReference>
<evidence type="ECO:0000256" key="4">
    <source>
        <dbReference type="SAM" id="MobiDB-lite"/>
    </source>
</evidence>
<evidence type="ECO:0000256" key="2">
    <source>
        <dbReference type="PROSITE-ProRule" id="PRU00047"/>
    </source>
</evidence>
<dbReference type="Pfam" id="PF00076">
    <property type="entry name" value="RRM_1"/>
    <property type="match status" value="2"/>
</dbReference>
<keyword evidence="1 3" id="KW-0694">RNA-binding</keyword>
<dbReference type="SMART" id="SM00343">
    <property type="entry name" value="ZnF_C2HC"/>
    <property type="match status" value="1"/>
</dbReference>
<dbReference type="PROSITE" id="PS50102">
    <property type="entry name" value="RRM"/>
    <property type="match status" value="2"/>
</dbReference>
<dbReference type="InterPro" id="IPR012677">
    <property type="entry name" value="Nucleotide-bd_a/b_plait_sf"/>
</dbReference>
<protein>
    <recommendedName>
        <fullName evidence="9">RNA-binding protein</fullName>
    </recommendedName>
</protein>
<keyword evidence="2" id="KW-0863">Zinc-finger</keyword>
<dbReference type="CDD" id="cd12271">
    <property type="entry name" value="RRM1_PHIP1"/>
    <property type="match status" value="1"/>
</dbReference>
<dbReference type="PANTHER" id="PTHR23236">
    <property type="entry name" value="EUKARYOTIC TRANSLATION INITIATION FACTOR 4B/4H"/>
    <property type="match status" value="1"/>
</dbReference>
<dbReference type="SUPFAM" id="SSF57756">
    <property type="entry name" value="Retrovirus zinc finger-like domains"/>
    <property type="match status" value="1"/>
</dbReference>
<evidence type="ECO:0000256" key="3">
    <source>
        <dbReference type="PROSITE-ProRule" id="PRU00176"/>
    </source>
</evidence>
<reference evidence="7 8" key="1">
    <citation type="submission" date="2024-09" db="EMBL/GenBank/DDBJ databases">
        <title>Chromosome-scale assembly of Riccia sorocarpa.</title>
        <authorList>
            <person name="Paukszto L."/>
        </authorList>
    </citation>
    <scope>NUCLEOTIDE SEQUENCE [LARGE SCALE GENOMIC DNA]</scope>
    <source>
        <strain evidence="7">LP-2024</strain>
        <tissue evidence="7">Aerial parts of the thallus</tissue>
    </source>
</reference>
<comment type="caution">
    <text evidence="7">The sequence shown here is derived from an EMBL/GenBank/DDBJ whole genome shotgun (WGS) entry which is preliminary data.</text>
</comment>
<dbReference type="EMBL" id="JBJQOH010000007">
    <property type="protein sequence ID" value="KAL3677810.1"/>
    <property type="molecule type" value="Genomic_DNA"/>
</dbReference>
<dbReference type="GO" id="GO:0003723">
    <property type="term" value="F:RNA binding"/>
    <property type="evidence" value="ECO:0007669"/>
    <property type="project" value="UniProtKB-UniRule"/>
</dbReference>
<feature type="compositionally biased region" description="Basic residues" evidence="4">
    <location>
        <begin position="1"/>
        <end position="10"/>
    </location>
</feature>
<feature type="domain" description="RRM" evidence="5">
    <location>
        <begin position="323"/>
        <end position="403"/>
    </location>
</feature>
<evidence type="ECO:0000259" key="5">
    <source>
        <dbReference type="PROSITE" id="PS50102"/>
    </source>
</evidence>
<evidence type="ECO:0008006" key="9">
    <source>
        <dbReference type="Google" id="ProtNLM"/>
    </source>
</evidence>
<dbReference type="InterPro" id="IPR001878">
    <property type="entry name" value="Znf_CCHC"/>
</dbReference>
<dbReference type="InterPro" id="IPR036875">
    <property type="entry name" value="Znf_CCHC_sf"/>
</dbReference>
<keyword evidence="8" id="KW-1185">Reference proteome</keyword>
<dbReference type="SUPFAM" id="SSF54928">
    <property type="entry name" value="RNA-binding domain, RBD"/>
    <property type="match status" value="2"/>
</dbReference>
<accession>A0ABD3GIA1</accession>
<dbReference type="SMART" id="SM00360">
    <property type="entry name" value="RRM"/>
    <property type="match status" value="2"/>
</dbReference>
<dbReference type="Pfam" id="PF00098">
    <property type="entry name" value="zf-CCHC"/>
    <property type="match status" value="1"/>
</dbReference>
<evidence type="ECO:0000256" key="1">
    <source>
        <dbReference type="ARBA" id="ARBA00022884"/>
    </source>
</evidence>
<gene>
    <name evidence="7" type="ORF">R1sor_020766</name>
</gene>
<dbReference type="PROSITE" id="PS50158">
    <property type="entry name" value="ZF_CCHC"/>
    <property type="match status" value="1"/>
</dbReference>
<dbReference type="Proteomes" id="UP001633002">
    <property type="component" value="Unassembled WGS sequence"/>
</dbReference>
<feature type="compositionally biased region" description="Polar residues" evidence="4">
    <location>
        <begin position="127"/>
        <end position="158"/>
    </location>
</feature>
<dbReference type="Gene3D" id="3.30.70.330">
    <property type="match status" value="2"/>
</dbReference>
<evidence type="ECO:0000313" key="7">
    <source>
        <dbReference type="EMBL" id="KAL3677810.1"/>
    </source>
</evidence>
<dbReference type="AlphaFoldDB" id="A0ABD3GIA1"/>
<dbReference type="InterPro" id="IPR034361">
    <property type="entry name" value="PHIP1_RRM1"/>
</dbReference>
<proteinExistence type="predicted"/>
<evidence type="ECO:0000259" key="6">
    <source>
        <dbReference type="PROSITE" id="PS50158"/>
    </source>
</evidence>
<feature type="compositionally biased region" description="Basic residues" evidence="4">
    <location>
        <begin position="81"/>
        <end position="92"/>
    </location>
</feature>
<organism evidence="7 8">
    <name type="scientific">Riccia sorocarpa</name>
    <dbReference type="NCBI Taxonomy" id="122646"/>
    <lineage>
        <taxon>Eukaryota</taxon>
        <taxon>Viridiplantae</taxon>
        <taxon>Streptophyta</taxon>
        <taxon>Embryophyta</taxon>
        <taxon>Marchantiophyta</taxon>
        <taxon>Marchantiopsida</taxon>
        <taxon>Marchantiidae</taxon>
        <taxon>Marchantiales</taxon>
        <taxon>Ricciaceae</taxon>
        <taxon>Riccia</taxon>
    </lineage>
</organism>
<feature type="region of interest" description="Disordered" evidence="4">
    <location>
        <begin position="1"/>
        <end position="223"/>
    </location>
</feature>
<evidence type="ECO:0000313" key="8">
    <source>
        <dbReference type="Proteomes" id="UP001633002"/>
    </source>
</evidence>
<sequence>MVLSRKKLKRKQAEEEAAAGSVEDQNLGNADDSSKKDKKKGKKRDREIVTEELVLQSADASHEDDGCVETESPVGGESAAKNKKKKEKKKRRNGGENDVATPGDEDRLSNGMVNGAVDHSGADCEPTPSSAGRASTGENENGISVNGVSPNGVQNIGNGNDKGMTVRERKGKKKKDRWGGVVEEAEEQQWHEAADAAGNPEGENEGQTTVGEADDSSGGQRYDPKKVYVGGMPYYVTEENIIEYFSECGKVTELDCVLFPDTGKFRGLAFITFETVDGARKALEWDGSEMGGRFLKITKCLIKPPRGNKSAELGEVQKHEGCLSAYIGNLSWNITEDVLKNFLKKHYKQTKVEAIRFAYDKTSGDFRGYGHIDFGDDDSLEAAVRLNQTQLLGRPVKIAYSVPKRTDQRAPPTKPYGGEEGRDGCYNCGQSGHKAFMCPAKQV</sequence>
<dbReference type="GO" id="GO:0008270">
    <property type="term" value="F:zinc ion binding"/>
    <property type="evidence" value="ECO:0007669"/>
    <property type="project" value="UniProtKB-KW"/>
</dbReference>
<feature type="domain" description="CCHC-type" evidence="6">
    <location>
        <begin position="425"/>
        <end position="439"/>
    </location>
</feature>
<feature type="domain" description="RRM" evidence="5">
    <location>
        <begin position="225"/>
        <end position="297"/>
    </location>
</feature>
<dbReference type="InterPro" id="IPR000504">
    <property type="entry name" value="RRM_dom"/>
</dbReference>